<evidence type="ECO:0000313" key="2">
    <source>
        <dbReference type="EMBL" id="KAK0595729.1"/>
    </source>
</evidence>
<dbReference type="AlphaFoldDB" id="A0AA39SPC1"/>
<evidence type="ECO:0000256" key="1">
    <source>
        <dbReference type="SAM" id="MobiDB-lite"/>
    </source>
</evidence>
<protein>
    <recommendedName>
        <fullName evidence="4">DUF4283 domain-containing protein</fullName>
    </recommendedName>
</protein>
<evidence type="ECO:0000313" key="3">
    <source>
        <dbReference type="Proteomes" id="UP001168877"/>
    </source>
</evidence>
<comment type="caution">
    <text evidence="2">The sequence shown here is derived from an EMBL/GenBank/DDBJ whole genome shotgun (WGS) entry which is preliminary data.</text>
</comment>
<accession>A0AA39SPC1</accession>
<sequence length="219" mass="23531">MKFNRVAFWIQIHNVPKICMVEIARFLGSMIGEVKKVDTGKSGDCVGKYICVHVVFNVDKPLRILRVDVMRDGKESVMLLRTGDDQTSGGGGNGGRLKFGSGGSPSVLARNQGLEKSSNARELGSLRFLRRIVLKQGKRRVLSQKSGIILEKEILPQHVPKKVAASSVPIQILKCVGDMQGKDLDNSPGTLGSETGVGLEFETGSQVNSDGPGVKSSLG</sequence>
<reference evidence="2" key="1">
    <citation type="journal article" date="2022" name="Plant J.">
        <title>Strategies of tolerance reflected in two North American maple genomes.</title>
        <authorList>
            <person name="McEvoy S.L."/>
            <person name="Sezen U.U."/>
            <person name="Trouern-Trend A."/>
            <person name="McMahon S.M."/>
            <person name="Schaberg P.G."/>
            <person name="Yang J."/>
            <person name="Wegrzyn J.L."/>
            <person name="Swenson N.G."/>
        </authorList>
    </citation>
    <scope>NUCLEOTIDE SEQUENCE</scope>
    <source>
        <strain evidence="2">NS2018</strain>
    </source>
</reference>
<keyword evidence="3" id="KW-1185">Reference proteome</keyword>
<proteinExistence type="predicted"/>
<gene>
    <name evidence="2" type="ORF">LWI29_009425</name>
</gene>
<dbReference type="Proteomes" id="UP001168877">
    <property type="component" value="Unassembled WGS sequence"/>
</dbReference>
<evidence type="ECO:0008006" key="4">
    <source>
        <dbReference type="Google" id="ProtNLM"/>
    </source>
</evidence>
<reference evidence="2" key="2">
    <citation type="submission" date="2023-06" db="EMBL/GenBank/DDBJ databases">
        <authorList>
            <person name="Swenson N.G."/>
            <person name="Wegrzyn J.L."/>
            <person name="Mcevoy S.L."/>
        </authorList>
    </citation>
    <scope>NUCLEOTIDE SEQUENCE</scope>
    <source>
        <strain evidence="2">NS2018</strain>
        <tissue evidence="2">Leaf</tissue>
    </source>
</reference>
<name>A0AA39SPC1_ACESA</name>
<organism evidence="2 3">
    <name type="scientific">Acer saccharum</name>
    <name type="common">Sugar maple</name>
    <dbReference type="NCBI Taxonomy" id="4024"/>
    <lineage>
        <taxon>Eukaryota</taxon>
        <taxon>Viridiplantae</taxon>
        <taxon>Streptophyta</taxon>
        <taxon>Embryophyta</taxon>
        <taxon>Tracheophyta</taxon>
        <taxon>Spermatophyta</taxon>
        <taxon>Magnoliopsida</taxon>
        <taxon>eudicotyledons</taxon>
        <taxon>Gunneridae</taxon>
        <taxon>Pentapetalae</taxon>
        <taxon>rosids</taxon>
        <taxon>malvids</taxon>
        <taxon>Sapindales</taxon>
        <taxon>Sapindaceae</taxon>
        <taxon>Hippocastanoideae</taxon>
        <taxon>Acereae</taxon>
        <taxon>Acer</taxon>
    </lineage>
</organism>
<feature type="region of interest" description="Disordered" evidence="1">
    <location>
        <begin position="185"/>
        <end position="219"/>
    </location>
</feature>
<dbReference type="EMBL" id="JAUESC010000004">
    <property type="protein sequence ID" value="KAK0595729.1"/>
    <property type="molecule type" value="Genomic_DNA"/>
</dbReference>